<sequence>MSEKKILCIHIREINKIMTSGKLECEECVKIGGKWVHLRVCQSCGATLCCDSSEHKHMSTHALSMSHPVASSAEPGENWMWCYKDLQGVNFD</sequence>
<feature type="domain" description="UBP-type" evidence="1">
    <location>
        <begin position="6"/>
        <end position="92"/>
    </location>
</feature>
<gene>
    <name evidence="2" type="ORF">DF947_18495</name>
</gene>
<dbReference type="EMBL" id="QGNY01000007">
    <property type="protein sequence ID" value="PWS30414.1"/>
    <property type="molecule type" value="Genomic_DNA"/>
</dbReference>
<dbReference type="Gene3D" id="3.30.40.10">
    <property type="entry name" value="Zinc/RING finger domain, C3HC4 (zinc finger)"/>
    <property type="match status" value="1"/>
</dbReference>
<comment type="caution">
    <text evidence="2">The sequence shown here is derived from an EMBL/GenBank/DDBJ whole genome shotgun (WGS) entry which is preliminary data.</text>
</comment>
<dbReference type="Pfam" id="PF02148">
    <property type="entry name" value="zf-UBP"/>
    <property type="match status" value="1"/>
</dbReference>
<dbReference type="Proteomes" id="UP000245391">
    <property type="component" value="Unassembled WGS sequence"/>
</dbReference>
<organism evidence="2 3">
    <name type="scientific">Pedobacter paludis</name>
    <dbReference type="NCBI Taxonomy" id="2203212"/>
    <lineage>
        <taxon>Bacteria</taxon>
        <taxon>Pseudomonadati</taxon>
        <taxon>Bacteroidota</taxon>
        <taxon>Sphingobacteriia</taxon>
        <taxon>Sphingobacteriales</taxon>
        <taxon>Sphingobacteriaceae</taxon>
        <taxon>Pedobacter</taxon>
    </lineage>
</organism>
<dbReference type="PROSITE" id="PS50271">
    <property type="entry name" value="ZF_UBP"/>
    <property type="match status" value="1"/>
</dbReference>
<dbReference type="AlphaFoldDB" id="A0A317EUM3"/>
<keyword evidence="3" id="KW-1185">Reference proteome</keyword>
<reference evidence="3" key="1">
    <citation type="submission" date="2018-05" db="EMBL/GenBank/DDBJ databases">
        <title>Pedobacter paludis sp. nov., isolated from wetland soil.</title>
        <authorList>
            <person name="Zhang Y."/>
        </authorList>
    </citation>
    <scope>NUCLEOTIDE SEQUENCE [LARGE SCALE GENOMIC DNA]</scope>
    <source>
        <strain evidence="3">R-8</strain>
    </source>
</reference>
<evidence type="ECO:0000313" key="2">
    <source>
        <dbReference type="EMBL" id="PWS30414.1"/>
    </source>
</evidence>
<dbReference type="PROSITE" id="PS00028">
    <property type="entry name" value="ZINC_FINGER_C2H2_1"/>
    <property type="match status" value="1"/>
</dbReference>
<dbReference type="SUPFAM" id="SSF57850">
    <property type="entry name" value="RING/U-box"/>
    <property type="match status" value="1"/>
</dbReference>
<name>A0A317EUM3_9SPHI</name>
<proteinExistence type="predicted"/>
<accession>A0A317EUM3</accession>
<evidence type="ECO:0000313" key="3">
    <source>
        <dbReference type="Proteomes" id="UP000245391"/>
    </source>
</evidence>
<dbReference type="InterPro" id="IPR013083">
    <property type="entry name" value="Znf_RING/FYVE/PHD"/>
</dbReference>
<dbReference type="OrthoDB" id="120315at2"/>
<dbReference type="InterPro" id="IPR001607">
    <property type="entry name" value="Znf_UBP"/>
</dbReference>
<evidence type="ECO:0000259" key="1">
    <source>
        <dbReference type="PROSITE" id="PS50271"/>
    </source>
</evidence>
<dbReference type="InterPro" id="IPR013087">
    <property type="entry name" value="Znf_C2H2_type"/>
</dbReference>
<protein>
    <recommendedName>
        <fullName evidence="1">UBP-type domain-containing protein</fullName>
    </recommendedName>
</protein>
<dbReference type="GO" id="GO:0008270">
    <property type="term" value="F:zinc ion binding"/>
    <property type="evidence" value="ECO:0007669"/>
    <property type="project" value="InterPro"/>
</dbReference>